<gene>
    <name evidence="1" type="ORF">CHC_T00007782001</name>
</gene>
<organism evidence="1 2">
    <name type="scientific">Chondrus crispus</name>
    <name type="common">Carrageen Irish moss</name>
    <name type="synonym">Polymorpha crispa</name>
    <dbReference type="NCBI Taxonomy" id="2769"/>
    <lineage>
        <taxon>Eukaryota</taxon>
        <taxon>Rhodophyta</taxon>
        <taxon>Florideophyceae</taxon>
        <taxon>Rhodymeniophycidae</taxon>
        <taxon>Gigartinales</taxon>
        <taxon>Gigartinaceae</taxon>
        <taxon>Chondrus</taxon>
    </lineage>
</organism>
<proteinExistence type="predicted"/>
<dbReference type="AlphaFoldDB" id="R7QU89"/>
<dbReference type="KEGG" id="ccp:CHC_T00007782001"/>
<dbReference type="GeneID" id="17319302"/>
<name>R7QU89_CHOCR</name>
<dbReference type="Gramene" id="CDF41263">
    <property type="protein sequence ID" value="CDF41263"/>
    <property type="gene ID" value="CHC_T00007782001"/>
</dbReference>
<dbReference type="EMBL" id="HG002339">
    <property type="protein sequence ID" value="CDF41263.1"/>
    <property type="molecule type" value="Genomic_DNA"/>
</dbReference>
<sequence>MLLLDVHKPSMHTERVYAVKCVCRSVHRTTNTRDCGFLVGEEEEESKAVHSFGEVLPARNDSFAPHLSSAALCLYRLWCSHYRSR</sequence>
<protein>
    <submittedName>
        <fullName evidence="1">Uncharacterized protein</fullName>
    </submittedName>
</protein>
<evidence type="ECO:0000313" key="2">
    <source>
        <dbReference type="Proteomes" id="UP000012073"/>
    </source>
</evidence>
<evidence type="ECO:0000313" key="1">
    <source>
        <dbReference type="EMBL" id="CDF41263.1"/>
    </source>
</evidence>
<keyword evidence="2" id="KW-1185">Reference proteome</keyword>
<accession>R7QU89</accession>
<dbReference type="RefSeq" id="XP_005711557.1">
    <property type="nucleotide sequence ID" value="XM_005711500.1"/>
</dbReference>
<dbReference type="Proteomes" id="UP000012073">
    <property type="component" value="Unassembled WGS sequence"/>
</dbReference>
<reference evidence="2" key="1">
    <citation type="journal article" date="2013" name="Proc. Natl. Acad. Sci. U.S.A.">
        <title>Genome structure and metabolic features in the red seaweed Chondrus crispus shed light on evolution of the Archaeplastida.</title>
        <authorList>
            <person name="Collen J."/>
            <person name="Porcel B."/>
            <person name="Carre W."/>
            <person name="Ball S.G."/>
            <person name="Chaparro C."/>
            <person name="Tonon T."/>
            <person name="Barbeyron T."/>
            <person name="Michel G."/>
            <person name="Noel B."/>
            <person name="Valentin K."/>
            <person name="Elias M."/>
            <person name="Artiguenave F."/>
            <person name="Arun A."/>
            <person name="Aury J.M."/>
            <person name="Barbosa-Neto J.F."/>
            <person name="Bothwell J.H."/>
            <person name="Bouget F.Y."/>
            <person name="Brillet L."/>
            <person name="Cabello-Hurtado F."/>
            <person name="Capella-Gutierrez S."/>
            <person name="Charrier B."/>
            <person name="Cladiere L."/>
            <person name="Cock J.M."/>
            <person name="Coelho S.M."/>
            <person name="Colleoni C."/>
            <person name="Czjzek M."/>
            <person name="Da Silva C."/>
            <person name="Delage L."/>
            <person name="Denoeud F."/>
            <person name="Deschamps P."/>
            <person name="Dittami S.M."/>
            <person name="Gabaldon T."/>
            <person name="Gachon C.M."/>
            <person name="Groisillier A."/>
            <person name="Herve C."/>
            <person name="Jabbari K."/>
            <person name="Katinka M."/>
            <person name="Kloareg B."/>
            <person name="Kowalczyk N."/>
            <person name="Labadie K."/>
            <person name="Leblanc C."/>
            <person name="Lopez P.J."/>
            <person name="McLachlan D.H."/>
            <person name="Meslet-Cladiere L."/>
            <person name="Moustafa A."/>
            <person name="Nehr Z."/>
            <person name="Nyvall Collen P."/>
            <person name="Panaud O."/>
            <person name="Partensky F."/>
            <person name="Poulain J."/>
            <person name="Rensing S.A."/>
            <person name="Rousvoal S."/>
            <person name="Samson G."/>
            <person name="Symeonidi A."/>
            <person name="Weissenbach J."/>
            <person name="Zambounis A."/>
            <person name="Wincker P."/>
            <person name="Boyen C."/>
        </authorList>
    </citation>
    <scope>NUCLEOTIDE SEQUENCE [LARGE SCALE GENOMIC DNA]</scope>
    <source>
        <strain evidence="2">cv. Stackhouse</strain>
    </source>
</reference>